<dbReference type="InterPro" id="IPR011033">
    <property type="entry name" value="PRC_barrel-like_sf"/>
</dbReference>
<dbReference type="EMBL" id="FOTL01000002">
    <property type="protein sequence ID" value="SFL19469.1"/>
    <property type="molecule type" value="Genomic_DNA"/>
</dbReference>
<dbReference type="Proteomes" id="UP000183442">
    <property type="component" value="Unassembled WGS sequence"/>
</dbReference>
<gene>
    <name evidence="3" type="ORF">SAMN02910297_00169</name>
    <name evidence="2" type="ORF">YLM1_1244</name>
</gene>
<dbReference type="RefSeq" id="WP_067147347.1">
    <property type="nucleotide sequence ID" value="NZ_CP014265.1"/>
</dbReference>
<evidence type="ECO:0000313" key="3">
    <source>
        <dbReference type="EMBL" id="SFL19469.1"/>
    </source>
</evidence>
<reference evidence="3" key="4">
    <citation type="submission" date="2016-10" db="EMBL/GenBank/DDBJ databases">
        <authorList>
            <person name="de Groot N.N."/>
        </authorList>
    </citation>
    <scope>NUCLEOTIDE SEQUENCE [LARGE SCALE GENOMIC DNA]</scope>
    <source>
        <strain evidence="3">DSM 16632</strain>
    </source>
</reference>
<organism evidence="2 4">
    <name type="scientific">Methanobrevibacter olleyae</name>
    <dbReference type="NCBI Taxonomy" id="294671"/>
    <lineage>
        <taxon>Archaea</taxon>
        <taxon>Methanobacteriati</taxon>
        <taxon>Methanobacteriota</taxon>
        <taxon>Methanomada group</taxon>
        <taxon>Methanobacteria</taxon>
        <taxon>Methanobacteriales</taxon>
        <taxon>Methanobacteriaceae</taxon>
        <taxon>Methanobrevibacter</taxon>
    </lineage>
</organism>
<dbReference type="EMBL" id="CP014265">
    <property type="protein sequence ID" value="AMK15801.1"/>
    <property type="molecule type" value="Genomic_DNA"/>
</dbReference>
<dbReference type="AlphaFoldDB" id="A0A126R0H8"/>
<reference evidence="4" key="2">
    <citation type="submission" date="2016-02" db="EMBL/GenBank/DDBJ databases">
        <title>The draft genome sequence of the rumen methanogen Methanobrevibacter olleyae YLM1.</title>
        <authorList>
            <consortium name="New Zealand Agricultural Greenhouse Gas Research Centre/Pastoral Greenhouse Gas Research Consortium"/>
            <person name="Kelly W.J."/>
            <person name="Li D."/>
            <person name="Lambie S.C."/>
            <person name="Attwood G.T."/>
            <person name="Altermann E."/>
            <person name="Leahy S.C."/>
        </authorList>
    </citation>
    <scope>NUCLEOTIDE SEQUENCE [LARGE SCALE GENOMIC DNA]</scope>
    <source>
        <strain evidence="4">YLM1</strain>
    </source>
</reference>
<evidence type="ECO:0000313" key="5">
    <source>
        <dbReference type="Proteomes" id="UP000183442"/>
    </source>
</evidence>
<dbReference type="KEGG" id="mol:YLM1_1244"/>
<dbReference type="Proteomes" id="UP000066376">
    <property type="component" value="Chromosome"/>
</dbReference>
<proteinExistence type="predicted"/>
<dbReference type="GeneID" id="28489550"/>
<sequence>MRIVKDLVGKEVLAHDVTVMGKVADIDVDVEAEIIESIIVSKGGIQETLNISKSELVIPFDMIDKIGDKVILKDVFDEEFSQMEKDIEDLKSQL</sequence>
<dbReference type="Gene3D" id="2.30.30.240">
    <property type="entry name" value="PRC-barrel domain"/>
    <property type="match status" value="1"/>
</dbReference>
<evidence type="ECO:0000313" key="4">
    <source>
        <dbReference type="Proteomes" id="UP000066376"/>
    </source>
</evidence>
<name>A0A126R0H8_METOL</name>
<evidence type="ECO:0000313" key="2">
    <source>
        <dbReference type="EMBL" id="AMK15801.1"/>
    </source>
</evidence>
<reference evidence="5" key="3">
    <citation type="submission" date="2016-10" db="EMBL/GenBank/DDBJ databases">
        <authorList>
            <person name="Varghese N."/>
        </authorList>
    </citation>
    <scope>NUCLEOTIDE SEQUENCE [LARGE SCALE GENOMIC DNA]</scope>
    <source>
        <strain evidence="5">DSM 16632</strain>
    </source>
</reference>
<dbReference type="OrthoDB" id="68960at2157"/>
<protein>
    <submittedName>
        <fullName evidence="3">Sporulation protein YlmC, PRC-barrel domain family</fullName>
    </submittedName>
</protein>
<feature type="domain" description="PRC-barrel" evidence="1">
    <location>
        <begin position="5"/>
        <end position="75"/>
    </location>
</feature>
<dbReference type="InterPro" id="IPR027275">
    <property type="entry name" value="PRC-brl_dom"/>
</dbReference>
<dbReference type="Pfam" id="PF05239">
    <property type="entry name" value="PRC"/>
    <property type="match status" value="1"/>
</dbReference>
<evidence type="ECO:0000259" key="1">
    <source>
        <dbReference type="Pfam" id="PF05239"/>
    </source>
</evidence>
<reference evidence="2 4" key="1">
    <citation type="journal article" date="2016" name="Genome Announc.">
        <title>Draft Genome Sequence of the Rumen Methanogen Methanobrevibacter olleyae YLM1.</title>
        <authorList>
            <person name="Kelly W.J."/>
            <person name="Li D."/>
            <person name="Lambie S.C."/>
            <person name="Cox F."/>
            <person name="Attwood G.T."/>
            <person name="Altermann E."/>
            <person name="Leahy S.C."/>
        </authorList>
    </citation>
    <scope>NUCLEOTIDE SEQUENCE [LARGE SCALE GENOMIC DNA]</scope>
    <source>
        <strain evidence="2 4">YLM1</strain>
    </source>
</reference>
<dbReference type="PATRIC" id="fig|294671.3.peg.1300"/>
<accession>A0A126R0H8</accession>
<dbReference type="SUPFAM" id="SSF50346">
    <property type="entry name" value="PRC-barrel domain"/>
    <property type="match status" value="1"/>
</dbReference>
<keyword evidence="4" id="KW-1185">Reference proteome</keyword>